<evidence type="ECO:0000256" key="3">
    <source>
        <dbReference type="ARBA" id="ARBA00023239"/>
    </source>
</evidence>
<dbReference type="InterPro" id="IPR050251">
    <property type="entry name" value="HpcH-HpaI_aldolase"/>
</dbReference>
<accession>A0ABZ1IDX2</accession>
<dbReference type="RefSeq" id="WP_326835274.1">
    <property type="nucleotide sequence ID" value="NZ_CP142149.1"/>
</dbReference>
<sequence length="257" mass="26212">MTAPLSPRAVVRPGGQALGTWVKLAAPEPTEILAHAGFDFVVVDMEHAPLSLETVYRLVNSASANGMVPFVRVPDHSPALIQKVLDAGAHGLFVPRVDSLAEAEAIARAFSFPPEGIRGAGGTSRAGLWGLRSTAEYLDFGRTQAMLVVQLESASGIADAARIAALPAVSALFVGAADLSLSLGETTGSPRVRDCIAAARAAAAEAGKAFGLAFGPAPEAARAAFAEGTDFVLSGNDATLLASAAVRLVSAVREEAG</sequence>
<dbReference type="Proteomes" id="UP001330812">
    <property type="component" value="Chromosome"/>
</dbReference>
<dbReference type="SUPFAM" id="SSF51621">
    <property type="entry name" value="Phosphoenolpyruvate/pyruvate domain"/>
    <property type="match status" value="1"/>
</dbReference>
<evidence type="ECO:0000256" key="2">
    <source>
        <dbReference type="ARBA" id="ARBA00022723"/>
    </source>
</evidence>
<dbReference type="InterPro" id="IPR040442">
    <property type="entry name" value="Pyrv_kinase-like_dom_sf"/>
</dbReference>
<evidence type="ECO:0000256" key="1">
    <source>
        <dbReference type="ARBA" id="ARBA00005568"/>
    </source>
</evidence>
<feature type="domain" description="HpcH/HpaI aldolase/citrate lyase" evidence="4">
    <location>
        <begin position="19"/>
        <end position="243"/>
    </location>
</feature>
<dbReference type="EMBL" id="CP142149">
    <property type="protein sequence ID" value="WSE32467.1"/>
    <property type="molecule type" value="Genomic_DNA"/>
</dbReference>
<evidence type="ECO:0000259" key="4">
    <source>
        <dbReference type="Pfam" id="PF03328"/>
    </source>
</evidence>
<dbReference type="InterPro" id="IPR015813">
    <property type="entry name" value="Pyrv/PenolPyrv_kinase-like_dom"/>
</dbReference>
<dbReference type="InterPro" id="IPR005000">
    <property type="entry name" value="Aldolase/citrate-lyase_domain"/>
</dbReference>
<keyword evidence="6" id="KW-1185">Reference proteome</keyword>
<name>A0ABZ1IDX2_9PSEU</name>
<gene>
    <name evidence="5" type="ORF">VSH64_10160</name>
</gene>
<dbReference type="GO" id="GO:0016829">
    <property type="term" value="F:lyase activity"/>
    <property type="evidence" value="ECO:0007669"/>
    <property type="project" value="UniProtKB-KW"/>
</dbReference>
<evidence type="ECO:0000313" key="5">
    <source>
        <dbReference type="EMBL" id="WSE32467.1"/>
    </source>
</evidence>
<proteinExistence type="inferred from homology"/>
<comment type="similarity">
    <text evidence="1">Belongs to the HpcH/HpaI aldolase family.</text>
</comment>
<dbReference type="Pfam" id="PF03328">
    <property type="entry name" value="HpcH_HpaI"/>
    <property type="match status" value="1"/>
</dbReference>
<dbReference type="PANTHER" id="PTHR30502:SF0">
    <property type="entry name" value="PHOSPHOENOLPYRUVATE CARBOXYLASE FAMILY PROTEIN"/>
    <property type="match status" value="1"/>
</dbReference>
<dbReference type="Gene3D" id="3.20.20.60">
    <property type="entry name" value="Phosphoenolpyruvate-binding domains"/>
    <property type="match status" value="1"/>
</dbReference>
<organism evidence="5 6">
    <name type="scientific">Amycolatopsis rhabdoformis</name>
    <dbReference type="NCBI Taxonomy" id="1448059"/>
    <lineage>
        <taxon>Bacteria</taxon>
        <taxon>Bacillati</taxon>
        <taxon>Actinomycetota</taxon>
        <taxon>Actinomycetes</taxon>
        <taxon>Pseudonocardiales</taxon>
        <taxon>Pseudonocardiaceae</taxon>
        <taxon>Amycolatopsis</taxon>
    </lineage>
</organism>
<protein>
    <submittedName>
        <fullName evidence="5">Aldolase/citrate lyase family protein</fullName>
    </submittedName>
</protein>
<dbReference type="PANTHER" id="PTHR30502">
    <property type="entry name" value="2-KETO-3-DEOXY-L-RHAMNONATE ALDOLASE"/>
    <property type="match status" value="1"/>
</dbReference>
<reference evidence="5 6" key="1">
    <citation type="journal article" date="2015" name="Int. J. Syst. Evol. Microbiol.">
        <title>Amycolatopsis rhabdoformis sp. nov., an actinomycete isolated from a tropical forest soil.</title>
        <authorList>
            <person name="Souza W.R."/>
            <person name="Silva R.E."/>
            <person name="Goodfellow M."/>
            <person name="Busarakam K."/>
            <person name="Figueiro F.S."/>
            <person name="Ferreira D."/>
            <person name="Rodrigues-Filho E."/>
            <person name="Moraes L.A.B."/>
            <person name="Zucchi T.D."/>
        </authorList>
    </citation>
    <scope>NUCLEOTIDE SEQUENCE [LARGE SCALE GENOMIC DNA]</scope>
    <source>
        <strain evidence="5 6">NCIMB 14900</strain>
    </source>
</reference>
<keyword evidence="3 5" id="KW-0456">Lyase</keyword>
<evidence type="ECO:0000313" key="6">
    <source>
        <dbReference type="Proteomes" id="UP001330812"/>
    </source>
</evidence>
<keyword evidence="2" id="KW-0479">Metal-binding</keyword>